<gene>
    <name evidence="1" type="ORF">LCGC14_2369450</name>
</gene>
<dbReference type="AlphaFoldDB" id="A0A0F9C415"/>
<sequence length="72" mass="8313">MNYIDNLIELAKEIGNIDPMELLKLTETTVSEEEFEEQMSTIEGINFLAHLSLKYNHPDLTLKDVMFLLTPN</sequence>
<feature type="non-terminal residue" evidence="1">
    <location>
        <position position="72"/>
    </location>
</feature>
<comment type="caution">
    <text evidence="1">The sequence shown here is derived from an EMBL/GenBank/DDBJ whole genome shotgun (WGS) entry which is preliminary data.</text>
</comment>
<evidence type="ECO:0000313" key="1">
    <source>
        <dbReference type="EMBL" id="KKL29004.1"/>
    </source>
</evidence>
<organism evidence="1">
    <name type="scientific">marine sediment metagenome</name>
    <dbReference type="NCBI Taxonomy" id="412755"/>
    <lineage>
        <taxon>unclassified sequences</taxon>
        <taxon>metagenomes</taxon>
        <taxon>ecological metagenomes</taxon>
    </lineage>
</organism>
<dbReference type="EMBL" id="LAZR01034892">
    <property type="protein sequence ID" value="KKL29004.1"/>
    <property type="molecule type" value="Genomic_DNA"/>
</dbReference>
<protein>
    <submittedName>
        <fullName evidence="1">Uncharacterized protein</fullName>
    </submittedName>
</protein>
<accession>A0A0F9C415</accession>
<proteinExistence type="predicted"/>
<reference evidence="1" key="1">
    <citation type="journal article" date="2015" name="Nature">
        <title>Complex archaea that bridge the gap between prokaryotes and eukaryotes.</title>
        <authorList>
            <person name="Spang A."/>
            <person name="Saw J.H."/>
            <person name="Jorgensen S.L."/>
            <person name="Zaremba-Niedzwiedzka K."/>
            <person name="Martijn J."/>
            <person name="Lind A.E."/>
            <person name="van Eijk R."/>
            <person name="Schleper C."/>
            <person name="Guy L."/>
            <person name="Ettema T.J."/>
        </authorList>
    </citation>
    <scope>NUCLEOTIDE SEQUENCE</scope>
</reference>
<name>A0A0F9C415_9ZZZZ</name>